<reference evidence="1 2" key="1">
    <citation type="submission" date="2018-06" db="EMBL/GenBank/DDBJ databases">
        <authorList>
            <consortium name="Pathogen Informatics"/>
            <person name="Doyle S."/>
        </authorList>
    </citation>
    <scope>NUCLEOTIDE SEQUENCE [LARGE SCALE GENOMIC DNA]</scope>
    <source>
        <strain evidence="1 2">NCTC8105</strain>
    </source>
</reference>
<accession>A0A377PS63</accession>
<dbReference type="EMBL" id="UGHP01000001">
    <property type="protein sequence ID" value="STQ82143.1"/>
    <property type="molecule type" value="Genomic_DNA"/>
</dbReference>
<dbReference type="AlphaFoldDB" id="A0A377PS63"/>
<evidence type="ECO:0000313" key="2">
    <source>
        <dbReference type="Proteomes" id="UP000254821"/>
    </source>
</evidence>
<gene>
    <name evidence="1" type="ORF">NCTC8105_04352</name>
</gene>
<evidence type="ECO:0000313" key="1">
    <source>
        <dbReference type="EMBL" id="STQ82143.1"/>
    </source>
</evidence>
<sequence length="139" mass="15367">MRKSTVISAAIIAGLIVFAALYFSPVGKPTAPNVTIAAVQPIGNDLYLYVTQINNGGATVPMTYRYYIGEEIDPRSIDIQLSHEEPFIVSNSDRFTWGYAMGEVTINVTGRLYDFKSSASYLKKGIRNQMPVRVLNTPQ</sequence>
<proteinExistence type="predicted"/>
<dbReference type="Proteomes" id="UP000254821">
    <property type="component" value="Unassembled WGS sequence"/>
</dbReference>
<protein>
    <submittedName>
        <fullName evidence="1">Uncharacterized protein</fullName>
    </submittedName>
</protein>
<name>A0A377PS63_HAFAL</name>
<dbReference type="RefSeq" id="WP_043489184.1">
    <property type="nucleotide sequence ID" value="NZ_CALJTU010000070.1"/>
</dbReference>
<organism evidence="1 2">
    <name type="scientific">Hafnia alvei</name>
    <dbReference type="NCBI Taxonomy" id="569"/>
    <lineage>
        <taxon>Bacteria</taxon>
        <taxon>Pseudomonadati</taxon>
        <taxon>Pseudomonadota</taxon>
        <taxon>Gammaproteobacteria</taxon>
        <taxon>Enterobacterales</taxon>
        <taxon>Hafniaceae</taxon>
        <taxon>Hafnia</taxon>
    </lineage>
</organism>